<dbReference type="EMBL" id="MT380394">
    <property type="protein sequence ID" value="QRF70984.1"/>
    <property type="molecule type" value="mRNA"/>
</dbReference>
<feature type="transmembrane region" description="Helical" evidence="10">
    <location>
        <begin position="77"/>
        <end position="95"/>
    </location>
</feature>
<evidence type="ECO:0000256" key="2">
    <source>
        <dbReference type="ARBA" id="ARBA00022475"/>
    </source>
</evidence>
<dbReference type="GO" id="GO:0005549">
    <property type="term" value="F:odorant binding"/>
    <property type="evidence" value="ECO:0007669"/>
    <property type="project" value="InterPro"/>
</dbReference>
<keyword evidence="6 10" id="KW-1133">Transmembrane helix</keyword>
<keyword evidence="5 10" id="KW-0552">Olfaction</keyword>
<dbReference type="Pfam" id="PF02949">
    <property type="entry name" value="7tm_6"/>
    <property type="match status" value="1"/>
</dbReference>
<comment type="caution">
    <text evidence="10">Lacks conserved residue(s) required for the propagation of feature annotation.</text>
</comment>
<comment type="similarity">
    <text evidence="10">Belongs to the insect chemoreceptor superfamily. Heteromeric odorant receptor channel (TC 1.A.69) family.</text>
</comment>
<dbReference type="GO" id="GO:0005886">
    <property type="term" value="C:plasma membrane"/>
    <property type="evidence" value="ECO:0007669"/>
    <property type="project" value="UniProtKB-SubCell"/>
</dbReference>
<dbReference type="AlphaFoldDB" id="A0A889XLA7"/>
<evidence type="ECO:0000256" key="1">
    <source>
        <dbReference type="ARBA" id="ARBA00004651"/>
    </source>
</evidence>
<evidence type="ECO:0000256" key="3">
    <source>
        <dbReference type="ARBA" id="ARBA00022606"/>
    </source>
</evidence>
<keyword evidence="2" id="KW-1003">Cell membrane</keyword>
<evidence type="ECO:0000256" key="10">
    <source>
        <dbReference type="RuleBase" id="RU351113"/>
    </source>
</evidence>
<feature type="transmembrane region" description="Helical" evidence="10">
    <location>
        <begin position="297"/>
        <end position="318"/>
    </location>
</feature>
<keyword evidence="3 10" id="KW-0716">Sensory transduction</keyword>
<evidence type="ECO:0000313" key="11">
    <source>
        <dbReference type="EMBL" id="QRF70984.1"/>
    </source>
</evidence>
<dbReference type="GO" id="GO:0007165">
    <property type="term" value="P:signal transduction"/>
    <property type="evidence" value="ECO:0007669"/>
    <property type="project" value="UniProtKB-KW"/>
</dbReference>
<keyword evidence="8 10" id="KW-0675">Receptor</keyword>
<feature type="transmembrane region" description="Helical" evidence="10">
    <location>
        <begin position="47"/>
        <end position="65"/>
    </location>
</feature>
<evidence type="ECO:0000256" key="5">
    <source>
        <dbReference type="ARBA" id="ARBA00022725"/>
    </source>
</evidence>
<keyword evidence="9 10" id="KW-0807">Transducer</keyword>
<feature type="transmembrane region" description="Helical" evidence="10">
    <location>
        <begin position="263"/>
        <end position="285"/>
    </location>
</feature>
<reference evidence="11" key="1">
    <citation type="journal article" name="PLoS ONE">
        <title>Identification of chemosensory genes from the antennal transcriptome of Semiothisa cinerearia.</title>
        <authorList>
            <person name="Liu P."/>
            <person name="Zhang X."/>
            <person name="Meng R."/>
            <person name="Liu C."/>
            <person name="Li M."/>
            <person name="Zhang T."/>
        </authorList>
    </citation>
    <scope>NUCLEOTIDE SEQUENCE</scope>
</reference>
<dbReference type="PANTHER" id="PTHR21137">
    <property type="entry name" value="ODORANT RECEPTOR"/>
    <property type="match status" value="1"/>
</dbReference>
<evidence type="ECO:0000256" key="7">
    <source>
        <dbReference type="ARBA" id="ARBA00023136"/>
    </source>
</evidence>
<proteinExistence type="evidence at transcript level"/>
<feature type="transmembrane region" description="Helical" evidence="10">
    <location>
        <begin position="134"/>
        <end position="155"/>
    </location>
</feature>
<keyword evidence="7 10" id="KW-0472">Membrane</keyword>
<dbReference type="PANTHER" id="PTHR21137:SF35">
    <property type="entry name" value="ODORANT RECEPTOR 19A-RELATED"/>
    <property type="match status" value="1"/>
</dbReference>
<organism evidence="11">
    <name type="scientific">Semiothisa cinerearia</name>
    <dbReference type="NCBI Taxonomy" id="2249628"/>
    <lineage>
        <taxon>Eukaryota</taxon>
        <taxon>Metazoa</taxon>
        <taxon>Ecdysozoa</taxon>
        <taxon>Arthropoda</taxon>
        <taxon>Hexapoda</taxon>
        <taxon>Insecta</taxon>
        <taxon>Pterygota</taxon>
        <taxon>Neoptera</taxon>
        <taxon>Endopterygota</taxon>
        <taxon>Lepidoptera</taxon>
        <taxon>Glossata</taxon>
        <taxon>Ditrysia</taxon>
        <taxon>Geometroidea</taxon>
        <taxon>Geometridae</taxon>
        <taxon>Ennominae</taxon>
        <taxon>Semiothisa</taxon>
    </lineage>
</organism>
<evidence type="ECO:0000256" key="6">
    <source>
        <dbReference type="ARBA" id="ARBA00022989"/>
    </source>
</evidence>
<evidence type="ECO:0000256" key="8">
    <source>
        <dbReference type="ARBA" id="ARBA00023170"/>
    </source>
</evidence>
<keyword evidence="4 10" id="KW-0812">Transmembrane</keyword>
<feature type="transmembrane region" description="Helical" evidence="10">
    <location>
        <begin position="187"/>
        <end position="210"/>
    </location>
</feature>
<dbReference type="InterPro" id="IPR004117">
    <property type="entry name" value="7tm6_olfct_rcpt"/>
</dbReference>
<sequence>MTYPNKTAAYFYKLSYIVFFLGSPNFWIEDLNLPDTFYKTYRRASRYLNVLFTYFIVFELGSFITQKNLTKTQEADLMVYAIAHPIMFSYTWILSKYDKDVQTLFRLILRLKSIYNDKDVEEKWLKKSKRDSRAIAFTCIMAVTMHTYGPLMTYIKSEGTFTTLITAWPLVDDPSAAAHAARVFNNIMFWVFVSRVIASYMLVISLVTSISHQYMNLQSYFHSIEAVFEDENTDQCIKEVEYEKSFKLGIELHTRTIECVDQFRHICGIIYSAQIVFVITTLVFLMSQMMEAERNIVSAATTAITVSTVMFGAGFFLWNAGDITEEAAALPTAMYCSGWQHCRGHSARRVRKLVTIAMAHAQKPVYIKGLGMMIFSYESYVSLVKFSYSVFSVVY</sequence>
<evidence type="ECO:0000256" key="9">
    <source>
        <dbReference type="ARBA" id="ARBA00023224"/>
    </source>
</evidence>
<protein>
    <recommendedName>
        <fullName evidence="10">Odorant receptor</fullName>
    </recommendedName>
</protein>
<accession>A0A889XLA7</accession>
<dbReference type="GO" id="GO:0004984">
    <property type="term" value="F:olfactory receptor activity"/>
    <property type="evidence" value="ECO:0007669"/>
    <property type="project" value="InterPro"/>
</dbReference>
<comment type="subcellular location">
    <subcellularLocation>
        <location evidence="1 10">Cell membrane</location>
        <topology evidence="1 10">Multi-pass membrane protein</topology>
    </subcellularLocation>
</comment>
<evidence type="ECO:0000256" key="4">
    <source>
        <dbReference type="ARBA" id="ARBA00022692"/>
    </source>
</evidence>
<name>A0A889XLA7_9NEOP</name>
<gene>
    <name evidence="11" type="primary">OR21</name>
</gene>